<keyword evidence="3" id="KW-0238">DNA-binding</keyword>
<dbReference type="Gene3D" id="1.10.150.130">
    <property type="match status" value="1"/>
</dbReference>
<sequence length="489" mass="54835">MTGTTGKTAARKHLTDIAIKALKPGKSATDPLPGRSSGSLLFKCRDSGAVEAYYRSRDHGLDQLVKLGVYKKTPKSSGLSLAELRELAAGYSRIAAEHGDIKAYLAKCAAEEEAQRAELERERLEQQRLAEIEAAKGTLSELFREYIEDRRRNGVSAQQLNEFERVLRNDLEGEKVVSVADDGQEQKLNVMAMKARDVRPDYVYLLIKPIWLRGAQRQARKVRSFLVAAFNFGLKAEHDIERSSNKSYGLQMNPADPVTVRDTSRPGERALTDEELKQFWKTTTQVGTAVGPIMARVFHFAFATAGQRPLQFIREPWSSYNLKEKYVKVIDSKGRGGKPRAHWVPLSDRALQILDEVRALQPKGALYPWSTDGKRPIHSSSVSHAVTEWLETEHAQLGGHPVPKFTPKDIRRTCTQFMQRNGIKNFDSDVLQSHGQTGVVAKHYRNNPEAKLPDMRLTMDAFDAALGCLLDGEEEDVHQAEQLDLFEIG</sequence>
<dbReference type="PANTHER" id="PTHR30629:SF2">
    <property type="entry name" value="PROPHAGE INTEGRASE INTS-RELATED"/>
    <property type="match status" value="1"/>
</dbReference>
<gene>
    <name evidence="7" type="ORF">WG219_02545</name>
</gene>
<evidence type="ECO:0000256" key="4">
    <source>
        <dbReference type="ARBA" id="ARBA00023172"/>
    </source>
</evidence>
<evidence type="ECO:0000256" key="2">
    <source>
        <dbReference type="ARBA" id="ARBA00022908"/>
    </source>
</evidence>
<dbReference type="InterPro" id="IPR050808">
    <property type="entry name" value="Phage_Integrase"/>
</dbReference>
<accession>A0ABZ2RQC4</accession>
<dbReference type="InterPro" id="IPR038488">
    <property type="entry name" value="Integrase_DNA-bd_sf"/>
</dbReference>
<evidence type="ECO:0000313" key="8">
    <source>
        <dbReference type="Proteomes" id="UP001476583"/>
    </source>
</evidence>
<dbReference type="InterPro" id="IPR010998">
    <property type="entry name" value="Integrase_recombinase_N"/>
</dbReference>
<dbReference type="SUPFAM" id="SSF56349">
    <property type="entry name" value="DNA breaking-rejoining enzymes"/>
    <property type="match status" value="1"/>
</dbReference>
<evidence type="ECO:0000256" key="3">
    <source>
        <dbReference type="ARBA" id="ARBA00023125"/>
    </source>
</evidence>
<keyword evidence="2" id="KW-0229">DNA integration</keyword>
<reference evidence="7 8" key="1">
    <citation type="submission" date="2024-03" db="EMBL/GenBank/DDBJ databases">
        <title>Complete genome of BD2.</title>
        <authorList>
            <person name="Cao G."/>
        </authorList>
    </citation>
    <scope>NUCLEOTIDE SEQUENCE [LARGE SCALE GENOMIC DNA]</scope>
    <source>
        <strain evidence="7 8">BD2</strain>
    </source>
</reference>
<name>A0ABZ2RQC4_ECTME</name>
<feature type="coiled-coil region" evidence="5">
    <location>
        <begin position="107"/>
        <end position="134"/>
    </location>
</feature>
<dbReference type="InterPro" id="IPR011010">
    <property type="entry name" value="DNA_brk_join_enz"/>
</dbReference>
<dbReference type="EMBL" id="CP148074">
    <property type="protein sequence ID" value="WXL26389.1"/>
    <property type="molecule type" value="Genomic_DNA"/>
</dbReference>
<evidence type="ECO:0000256" key="6">
    <source>
        <dbReference type="SAM" id="MobiDB-lite"/>
    </source>
</evidence>
<dbReference type="InterPro" id="IPR013762">
    <property type="entry name" value="Integrase-like_cat_sf"/>
</dbReference>
<dbReference type="Gene3D" id="3.30.160.390">
    <property type="entry name" value="Integrase, DNA-binding domain"/>
    <property type="match status" value="1"/>
</dbReference>
<evidence type="ECO:0000256" key="5">
    <source>
        <dbReference type="SAM" id="Coils"/>
    </source>
</evidence>
<comment type="similarity">
    <text evidence="1">Belongs to the 'phage' integrase family.</text>
</comment>
<keyword evidence="8" id="KW-1185">Reference proteome</keyword>
<feature type="region of interest" description="Disordered" evidence="6">
    <location>
        <begin position="246"/>
        <end position="266"/>
    </location>
</feature>
<dbReference type="Gene3D" id="1.10.443.10">
    <property type="entry name" value="Intergrase catalytic core"/>
    <property type="match status" value="1"/>
</dbReference>
<evidence type="ECO:0000256" key="1">
    <source>
        <dbReference type="ARBA" id="ARBA00008857"/>
    </source>
</evidence>
<protein>
    <submittedName>
        <fullName evidence="7">Integrase</fullName>
    </submittedName>
</protein>
<dbReference type="PANTHER" id="PTHR30629">
    <property type="entry name" value="PROPHAGE INTEGRASE"/>
    <property type="match status" value="1"/>
</dbReference>
<keyword evidence="4" id="KW-0233">DNA recombination</keyword>
<evidence type="ECO:0000313" key="7">
    <source>
        <dbReference type="EMBL" id="WXL26389.1"/>
    </source>
</evidence>
<proteinExistence type="inferred from homology"/>
<dbReference type="Proteomes" id="UP001476583">
    <property type="component" value="Chromosome"/>
</dbReference>
<organism evidence="7 8">
    <name type="scientific">Ectopseudomonas mendocina</name>
    <name type="common">Pseudomonas mendocina</name>
    <dbReference type="NCBI Taxonomy" id="300"/>
    <lineage>
        <taxon>Bacteria</taxon>
        <taxon>Pseudomonadati</taxon>
        <taxon>Pseudomonadota</taxon>
        <taxon>Gammaproteobacteria</taxon>
        <taxon>Pseudomonadales</taxon>
        <taxon>Pseudomonadaceae</taxon>
        <taxon>Ectopseudomonas</taxon>
    </lineage>
</organism>
<keyword evidence="5" id="KW-0175">Coiled coil</keyword>